<dbReference type="EMBL" id="LUCM01011393">
    <property type="protein sequence ID" value="KAA0184033.1"/>
    <property type="molecule type" value="Genomic_DNA"/>
</dbReference>
<evidence type="ECO:0000256" key="4">
    <source>
        <dbReference type="ARBA" id="ARBA00022989"/>
    </source>
</evidence>
<dbReference type="Pfam" id="PF07766">
    <property type="entry name" value="LETM1_RBD"/>
    <property type="match status" value="1"/>
</dbReference>
<dbReference type="AlphaFoldDB" id="A0A8E0VEP0"/>
<name>A0A8E0VEP0_9TREM</name>
<evidence type="ECO:0000256" key="7">
    <source>
        <dbReference type="PROSITE-ProRule" id="PRU01094"/>
    </source>
</evidence>
<dbReference type="OrthoDB" id="73691at2759"/>
<dbReference type="PANTHER" id="PTHR14009">
    <property type="entry name" value="LEUCINE ZIPPER-EF-HAND CONTAINING TRANSMEMBRANE PROTEIN"/>
    <property type="match status" value="1"/>
</dbReference>
<gene>
    <name evidence="10" type="ORF">FBUS_07996</name>
</gene>
<keyword evidence="11" id="KW-1185">Reference proteome</keyword>
<proteinExistence type="predicted"/>
<dbReference type="InterPro" id="IPR044202">
    <property type="entry name" value="LETM1/MDM38-like"/>
</dbReference>
<dbReference type="Proteomes" id="UP000728185">
    <property type="component" value="Unassembled WGS sequence"/>
</dbReference>
<evidence type="ECO:0000256" key="6">
    <source>
        <dbReference type="ARBA" id="ARBA00023136"/>
    </source>
</evidence>
<dbReference type="GO" id="GO:0030003">
    <property type="term" value="P:intracellular monoatomic cation homeostasis"/>
    <property type="evidence" value="ECO:0007669"/>
    <property type="project" value="TreeGrafter"/>
</dbReference>
<evidence type="ECO:0000313" key="11">
    <source>
        <dbReference type="Proteomes" id="UP000728185"/>
    </source>
</evidence>
<dbReference type="PANTHER" id="PTHR14009:SF13">
    <property type="entry name" value="LETM1 DOMAIN-CONTAINING PROTEIN 1"/>
    <property type="match status" value="1"/>
</dbReference>
<sequence>MWLDDSIRTVNYYQYDVVQTLEMRLITFAANSYHVLSVPQDVLRAAPLMLLAPLPGTFLLYPLFFAYPRLFLTRQFWTGEQRAQFDQAKLDRRMSILPDLILTDLHNHVTNLKSDRNTSALVLQHSYLFQSVYEQIKSGVKPSTENLIQLIPLFNGPLALEKLPRSSVVNLCMLHDLTFRTSTRQSSSRLAAELLTLVEPRHMHSRRLRRLHVRSHLLLVEDRLLLHDFTEPNGSFNLNKDECLATCFLRGIDPFQTDANEVMERLRSWVACSLADSGKHLLLHSPFSNASDSKPFLSCEWGLPNHRSYNASWSIPSSNCIHVLCLP</sequence>
<evidence type="ECO:0000313" key="10">
    <source>
        <dbReference type="EMBL" id="KAA0184033.1"/>
    </source>
</evidence>
<evidence type="ECO:0000256" key="8">
    <source>
        <dbReference type="SAM" id="Phobius"/>
    </source>
</evidence>
<evidence type="ECO:0000259" key="9">
    <source>
        <dbReference type="PROSITE" id="PS51758"/>
    </source>
</evidence>
<protein>
    <recommendedName>
        <fullName evidence="9">Letm1 RBD domain-containing protein</fullName>
    </recommendedName>
</protein>
<evidence type="ECO:0000256" key="2">
    <source>
        <dbReference type="ARBA" id="ARBA00022692"/>
    </source>
</evidence>
<comment type="caution">
    <text evidence="10">The sequence shown here is derived from an EMBL/GenBank/DDBJ whole genome shotgun (WGS) entry which is preliminary data.</text>
</comment>
<reference evidence="10" key="1">
    <citation type="submission" date="2019-05" db="EMBL/GenBank/DDBJ databases">
        <title>Annotation for the trematode Fasciolopsis buski.</title>
        <authorList>
            <person name="Choi Y.-J."/>
        </authorList>
    </citation>
    <scope>NUCLEOTIDE SEQUENCE</scope>
    <source>
        <strain evidence="10">HT</strain>
        <tissue evidence="10">Whole worm</tissue>
    </source>
</reference>
<evidence type="ECO:0000256" key="1">
    <source>
        <dbReference type="ARBA" id="ARBA00004434"/>
    </source>
</evidence>
<dbReference type="GO" id="GO:0005743">
    <property type="term" value="C:mitochondrial inner membrane"/>
    <property type="evidence" value="ECO:0007669"/>
    <property type="project" value="UniProtKB-SubCell"/>
</dbReference>
<keyword evidence="4 8" id="KW-1133">Transmembrane helix</keyword>
<accession>A0A8E0VEP0</accession>
<evidence type="ECO:0000256" key="5">
    <source>
        <dbReference type="ARBA" id="ARBA00023128"/>
    </source>
</evidence>
<keyword evidence="2 8" id="KW-0812">Transmembrane</keyword>
<dbReference type="InterPro" id="IPR033122">
    <property type="entry name" value="LETM1-like_RBD"/>
</dbReference>
<dbReference type="GO" id="GO:0043022">
    <property type="term" value="F:ribosome binding"/>
    <property type="evidence" value="ECO:0007669"/>
    <property type="project" value="InterPro"/>
</dbReference>
<dbReference type="PROSITE" id="PS51758">
    <property type="entry name" value="LETM1_RBD"/>
    <property type="match status" value="1"/>
</dbReference>
<feature type="domain" description="Letm1 RBD" evidence="9">
    <location>
        <begin position="84"/>
        <end position="302"/>
    </location>
</feature>
<feature type="transmembrane region" description="Helical" evidence="8">
    <location>
        <begin position="45"/>
        <end position="67"/>
    </location>
</feature>
<comment type="subcellular location">
    <subcellularLocation>
        <location evidence="1">Mitochondrion inner membrane</location>
        <topology evidence="1">Single-pass membrane protein</topology>
    </subcellularLocation>
</comment>
<organism evidence="10 11">
    <name type="scientific">Fasciolopsis buskii</name>
    <dbReference type="NCBI Taxonomy" id="27845"/>
    <lineage>
        <taxon>Eukaryota</taxon>
        <taxon>Metazoa</taxon>
        <taxon>Spiralia</taxon>
        <taxon>Lophotrochozoa</taxon>
        <taxon>Platyhelminthes</taxon>
        <taxon>Trematoda</taxon>
        <taxon>Digenea</taxon>
        <taxon>Plagiorchiida</taxon>
        <taxon>Echinostomata</taxon>
        <taxon>Echinostomatoidea</taxon>
        <taxon>Fasciolidae</taxon>
        <taxon>Fasciolopsis</taxon>
    </lineage>
</organism>
<keyword evidence="5 7" id="KW-0496">Mitochondrion</keyword>
<keyword evidence="6 8" id="KW-0472">Membrane</keyword>
<evidence type="ECO:0000256" key="3">
    <source>
        <dbReference type="ARBA" id="ARBA00022792"/>
    </source>
</evidence>
<keyword evidence="3" id="KW-0999">Mitochondrion inner membrane</keyword>